<feature type="compositionally biased region" description="Basic and acidic residues" evidence="1">
    <location>
        <begin position="219"/>
        <end position="249"/>
    </location>
</feature>
<dbReference type="Pfam" id="PF12779">
    <property type="entry name" value="WXXGXW"/>
    <property type="match status" value="1"/>
</dbReference>
<sequence>MKRKLWLSLLFAAVAGLAACAVEPVSRPYYGEPVRMAPPPLRVEVMGAPPVVGYVWIGGYWNWIGVRYVWVPGRWEAPRPGYRWVPRQWERDGDRWQPRGGQWERHDEPMRDSPREHRWESPAPPRPQAVPQPARPGADGQGRPGYGYGGNDVSPRRDRDGAGGWDGRQDRDRDGIPDGVPGRDRDGRRGNQDGGWGDRNDRGDDSRRGTPGNGVAPQERNRPATDSSVEQRRLTPLDRDSGYRREEIRSAPLQPRGQSGQPGGERSMGRDGGGRSADGGSSGESRATPPRGGDGGEQRQGNSWGGGRRNDRPGGDGDR</sequence>
<evidence type="ECO:0000313" key="4">
    <source>
        <dbReference type="Proteomes" id="UP000292136"/>
    </source>
</evidence>
<dbReference type="EMBL" id="SHKM01000001">
    <property type="protein sequence ID" value="RZT90569.1"/>
    <property type="molecule type" value="Genomic_DNA"/>
</dbReference>
<proteinExistence type="predicted"/>
<feature type="compositionally biased region" description="Gly residues" evidence="1">
    <location>
        <begin position="139"/>
        <end position="150"/>
    </location>
</feature>
<dbReference type="InterPro" id="IPR024447">
    <property type="entry name" value="YXWGXW_rpt"/>
</dbReference>
<evidence type="ECO:0000256" key="1">
    <source>
        <dbReference type="SAM" id="MobiDB-lite"/>
    </source>
</evidence>
<evidence type="ECO:0000256" key="2">
    <source>
        <dbReference type="SAM" id="SignalP"/>
    </source>
</evidence>
<dbReference type="RefSeq" id="WP_207222200.1">
    <property type="nucleotide sequence ID" value="NZ_SHKM01000001.1"/>
</dbReference>
<comment type="caution">
    <text evidence="3">The sequence shown here is derived from an EMBL/GenBank/DDBJ whole genome shotgun (WGS) entry which is preliminary data.</text>
</comment>
<keyword evidence="2" id="KW-0732">Signal</keyword>
<feature type="chain" id="PRO_5045699152" evidence="2">
    <location>
        <begin position="22"/>
        <end position="319"/>
    </location>
</feature>
<dbReference type="Proteomes" id="UP000292136">
    <property type="component" value="Unassembled WGS sequence"/>
</dbReference>
<feature type="compositionally biased region" description="Basic and acidic residues" evidence="1">
    <location>
        <begin position="308"/>
        <end position="319"/>
    </location>
</feature>
<reference evidence="3 4" key="1">
    <citation type="submission" date="2019-02" db="EMBL/GenBank/DDBJ databases">
        <title>Genomic Encyclopedia of Type Strains, Phase IV (KMG-IV): sequencing the most valuable type-strain genomes for metagenomic binning, comparative biology and taxonomic classification.</title>
        <authorList>
            <person name="Goeker M."/>
        </authorList>
    </citation>
    <scope>NUCLEOTIDE SEQUENCE [LARGE SCALE GENOMIC DNA]</scope>
    <source>
        <strain evidence="3 4">DSM 21223</strain>
    </source>
</reference>
<keyword evidence="4" id="KW-1185">Reference proteome</keyword>
<dbReference type="PROSITE" id="PS51257">
    <property type="entry name" value="PROKAR_LIPOPROTEIN"/>
    <property type="match status" value="1"/>
</dbReference>
<feature type="signal peptide" evidence="2">
    <location>
        <begin position="1"/>
        <end position="21"/>
    </location>
</feature>
<evidence type="ECO:0000313" key="3">
    <source>
        <dbReference type="EMBL" id="RZT90569.1"/>
    </source>
</evidence>
<feature type="compositionally biased region" description="Basic and acidic residues" evidence="1">
    <location>
        <begin position="154"/>
        <end position="208"/>
    </location>
</feature>
<organism evidence="3 4">
    <name type="scientific">Azospira oryzae</name>
    <dbReference type="NCBI Taxonomy" id="146939"/>
    <lineage>
        <taxon>Bacteria</taxon>
        <taxon>Pseudomonadati</taxon>
        <taxon>Pseudomonadota</taxon>
        <taxon>Betaproteobacteria</taxon>
        <taxon>Rhodocyclales</taxon>
        <taxon>Rhodocyclaceae</taxon>
        <taxon>Azospira</taxon>
    </lineage>
</organism>
<feature type="region of interest" description="Disordered" evidence="1">
    <location>
        <begin position="93"/>
        <end position="319"/>
    </location>
</feature>
<name>A0ABY0IV52_9RHOO</name>
<feature type="compositionally biased region" description="Pro residues" evidence="1">
    <location>
        <begin position="122"/>
        <end position="134"/>
    </location>
</feature>
<feature type="compositionally biased region" description="Basic and acidic residues" evidence="1">
    <location>
        <begin position="93"/>
        <end position="120"/>
    </location>
</feature>
<gene>
    <name evidence="3" type="ORF">EV678_1387</name>
</gene>
<protein>
    <submittedName>
        <fullName evidence="3">YXWGXW repeat-containing protein</fullName>
    </submittedName>
</protein>
<accession>A0ABY0IV52</accession>